<dbReference type="Proteomes" id="UP000593737">
    <property type="component" value="Chromosome"/>
</dbReference>
<organism evidence="3 4">
    <name type="scientific">Candidatus Nitrospira kreftii</name>
    <dbReference type="NCBI Taxonomy" id="2652173"/>
    <lineage>
        <taxon>Bacteria</taxon>
        <taxon>Pseudomonadati</taxon>
        <taxon>Nitrospirota</taxon>
        <taxon>Nitrospiria</taxon>
        <taxon>Nitrospirales</taxon>
        <taxon>Nitrospiraceae</taxon>
        <taxon>Nitrospira</taxon>
    </lineage>
</organism>
<dbReference type="Pfam" id="PF09723">
    <property type="entry name" value="Zn_ribbon_8"/>
    <property type="match status" value="1"/>
</dbReference>
<accession>A0A7S8IZM0</accession>
<evidence type="ECO:0000313" key="4">
    <source>
        <dbReference type="Proteomes" id="UP000593737"/>
    </source>
</evidence>
<gene>
    <name evidence="3" type="ORF">Nkreftii_001899</name>
</gene>
<feature type="region of interest" description="Disordered" evidence="1">
    <location>
        <begin position="58"/>
        <end position="116"/>
    </location>
</feature>
<evidence type="ECO:0000259" key="2">
    <source>
        <dbReference type="SMART" id="SM00834"/>
    </source>
</evidence>
<dbReference type="EMBL" id="CP047423">
    <property type="protein sequence ID" value="QPD04125.1"/>
    <property type="molecule type" value="Genomic_DNA"/>
</dbReference>
<feature type="compositionally biased region" description="Low complexity" evidence="1">
    <location>
        <begin position="83"/>
        <end position="116"/>
    </location>
</feature>
<dbReference type="AlphaFoldDB" id="A0A7S8IZM0"/>
<dbReference type="SMART" id="SM00834">
    <property type="entry name" value="CxxC_CXXC_SSSS"/>
    <property type="match status" value="1"/>
</dbReference>
<evidence type="ECO:0000256" key="1">
    <source>
        <dbReference type="SAM" id="MobiDB-lite"/>
    </source>
</evidence>
<dbReference type="InterPro" id="IPR013429">
    <property type="entry name" value="Regulatory_FmdB_Zinc_ribbon"/>
</dbReference>
<dbReference type="PANTHER" id="PTHR34404:SF2">
    <property type="entry name" value="CONSERVED SERINE RICH PROTEIN"/>
    <property type="match status" value="1"/>
</dbReference>
<protein>
    <recommendedName>
        <fullName evidence="2">Putative regulatory protein FmdB zinc ribbon domain-containing protein</fullName>
    </recommendedName>
</protein>
<proteinExistence type="predicted"/>
<dbReference type="NCBIfam" id="TIGR02605">
    <property type="entry name" value="CxxC_CxxC_SSSS"/>
    <property type="match status" value="1"/>
</dbReference>
<dbReference type="KEGG" id="nkf:Nkreftii_001899"/>
<sequence length="116" mass="12032">MPIYEYQCEGCAYRFEVKQSMKDDPLSICERCGKALQRLISSPGIMFKGSGWYVTDYSEKMKPPSSSGSEAAGTGTGEKKETAAPAATSTTPSTPAAAPATASTAAPSTTTTSSSS</sequence>
<reference evidence="3 4" key="1">
    <citation type="journal article" date="2020" name="ISME J.">
        <title>Enrichment and physiological characterization of a novel comammox Nitrospira indicates ammonium inhibition of complete nitrification.</title>
        <authorList>
            <person name="Sakoula D."/>
            <person name="Koch H."/>
            <person name="Frank J."/>
            <person name="Jetten M.S.M."/>
            <person name="van Kessel M.A.H.J."/>
            <person name="Lucker S."/>
        </authorList>
    </citation>
    <scope>NUCLEOTIDE SEQUENCE [LARGE SCALE GENOMIC DNA]</scope>
    <source>
        <strain evidence="3">Comreactor17</strain>
    </source>
</reference>
<dbReference type="PANTHER" id="PTHR34404">
    <property type="entry name" value="REGULATORY PROTEIN, FMDB FAMILY"/>
    <property type="match status" value="1"/>
</dbReference>
<name>A0A7S8IZM0_9BACT</name>
<evidence type="ECO:0000313" key="3">
    <source>
        <dbReference type="EMBL" id="QPD04125.1"/>
    </source>
</evidence>
<feature type="domain" description="Putative regulatory protein FmdB zinc ribbon" evidence="2">
    <location>
        <begin position="1"/>
        <end position="41"/>
    </location>
</feature>